<organism evidence="2 3">
    <name type="scientific">Exophiala mesophila</name>
    <name type="common">Black yeast-like fungus</name>
    <dbReference type="NCBI Taxonomy" id="212818"/>
    <lineage>
        <taxon>Eukaryota</taxon>
        <taxon>Fungi</taxon>
        <taxon>Dikarya</taxon>
        <taxon>Ascomycota</taxon>
        <taxon>Pezizomycotina</taxon>
        <taxon>Eurotiomycetes</taxon>
        <taxon>Chaetothyriomycetidae</taxon>
        <taxon>Chaetothyriales</taxon>
        <taxon>Herpotrichiellaceae</taxon>
        <taxon>Exophiala</taxon>
    </lineage>
</organism>
<evidence type="ECO:0000313" key="3">
    <source>
        <dbReference type="Proteomes" id="UP000288859"/>
    </source>
</evidence>
<protein>
    <submittedName>
        <fullName evidence="2">Uncharacterized protein</fullName>
    </submittedName>
</protein>
<feature type="compositionally biased region" description="Basic and acidic residues" evidence="1">
    <location>
        <begin position="10"/>
        <end position="22"/>
    </location>
</feature>
<accession>A0A438N1V3</accession>
<feature type="region of interest" description="Disordered" evidence="1">
    <location>
        <begin position="1"/>
        <end position="22"/>
    </location>
</feature>
<gene>
    <name evidence="2" type="ORF">B0A52_06354</name>
</gene>
<dbReference type="Proteomes" id="UP000288859">
    <property type="component" value="Unassembled WGS sequence"/>
</dbReference>
<dbReference type="AlphaFoldDB" id="A0A438N1V3"/>
<reference evidence="2 3" key="1">
    <citation type="submission" date="2017-03" db="EMBL/GenBank/DDBJ databases">
        <title>Genomes of endolithic fungi from Antarctica.</title>
        <authorList>
            <person name="Coleine C."/>
            <person name="Masonjones S."/>
            <person name="Stajich J.E."/>
        </authorList>
    </citation>
    <scope>NUCLEOTIDE SEQUENCE [LARGE SCALE GENOMIC DNA]</scope>
    <source>
        <strain evidence="2 3">CCFEE 6314</strain>
    </source>
</reference>
<comment type="caution">
    <text evidence="2">The sequence shown here is derived from an EMBL/GenBank/DDBJ whole genome shotgun (WGS) entry which is preliminary data.</text>
</comment>
<dbReference type="OrthoDB" id="10315267at2759"/>
<evidence type="ECO:0000313" key="2">
    <source>
        <dbReference type="EMBL" id="RVX69710.1"/>
    </source>
</evidence>
<dbReference type="EMBL" id="NAJM01000027">
    <property type="protein sequence ID" value="RVX69710.1"/>
    <property type="molecule type" value="Genomic_DNA"/>
</dbReference>
<proteinExistence type="predicted"/>
<name>A0A438N1V3_EXOME</name>
<sequence length="270" mass="30511">MGQRLTEANLAKKEEEDSNKEHAVGRIVFPNWPLPRFTSRFARAHQGVEFEAHLRHPASGAQHVRFNVAISEGVKGTSAIITQAFLNRIKADPLSAESIRGLTEYPQSVVERSLDHPPTSHQVEPPYADLLIRGIVNLFFVMPVRVLDPHRKYLPSKLQILLVLCKYHCIVTAGSLDNNYNNNNNNNQVDMWLPADGQYILKQDGLEPQWIVKPKMTIDDNLVRLDEDAAFLRIATATEVGTHMSPGSDYLVDGPAYDMELFWRKCSTRV</sequence>
<dbReference type="VEuPathDB" id="FungiDB:PV10_06241"/>
<evidence type="ECO:0000256" key="1">
    <source>
        <dbReference type="SAM" id="MobiDB-lite"/>
    </source>
</evidence>